<dbReference type="AlphaFoldDB" id="A0A4Q7TM44"/>
<evidence type="ECO:0000313" key="2">
    <source>
        <dbReference type="EMBL" id="RZT61067.1"/>
    </source>
</evidence>
<protein>
    <recommendedName>
        <fullName evidence="4">Ribosomally synthesized peptide with SipW-like signal peptide</fullName>
    </recommendedName>
</protein>
<name>A0A4Q7TM44_9MICO</name>
<accession>A0A4Q7TM44</accession>
<keyword evidence="3" id="KW-1185">Reference proteome</keyword>
<keyword evidence="1" id="KW-0732">Signal</keyword>
<proteinExistence type="predicted"/>
<dbReference type="RefSeq" id="WP_130455170.1">
    <property type="nucleotide sequence ID" value="NZ_QYAG01000003.1"/>
</dbReference>
<organism evidence="2 3">
    <name type="scientific">Leucobacter luti</name>
    <dbReference type="NCBI Taxonomy" id="340320"/>
    <lineage>
        <taxon>Bacteria</taxon>
        <taxon>Bacillati</taxon>
        <taxon>Actinomycetota</taxon>
        <taxon>Actinomycetes</taxon>
        <taxon>Micrococcales</taxon>
        <taxon>Microbacteriaceae</taxon>
        <taxon>Leucobacter</taxon>
    </lineage>
</organism>
<dbReference type="OrthoDB" id="4990834at2"/>
<dbReference type="Proteomes" id="UP000291832">
    <property type="component" value="Unassembled WGS sequence"/>
</dbReference>
<gene>
    <name evidence="2" type="ORF">EV139_2814</name>
</gene>
<comment type="caution">
    <text evidence="2">The sequence shown here is derived from an EMBL/GenBank/DDBJ whole genome shotgun (WGS) entry which is preliminary data.</text>
</comment>
<evidence type="ECO:0008006" key="4">
    <source>
        <dbReference type="Google" id="ProtNLM"/>
    </source>
</evidence>
<feature type="signal peptide" evidence="1">
    <location>
        <begin position="1"/>
        <end position="37"/>
    </location>
</feature>
<feature type="chain" id="PRO_5038794579" description="Ribosomally synthesized peptide with SipW-like signal peptide" evidence="1">
    <location>
        <begin position="38"/>
        <end position="203"/>
    </location>
</feature>
<sequence>MTRTDQPRARWARAGLQIALAATGSALLAGLVSATHAAYQDRVELNAGAAAAVGNPVEFEVQVQDTAGEWQDADTEDDSVAVVTIPDATVTTSRATEFEVRFRLQPGSPPGTVVPSLTARSGCDTRCVDLFSRLSFSVAYDGVPLAGGVTAEGFNALEGREFIDLQPGDEHTVSLQFALDPDTPPAWSGSATAVVLAFAGVSS</sequence>
<reference evidence="2 3" key="1">
    <citation type="journal article" date="2015" name="Stand. Genomic Sci.">
        <title>Genomic Encyclopedia of Bacterial and Archaeal Type Strains, Phase III: the genomes of soil and plant-associated and newly described type strains.</title>
        <authorList>
            <person name="Whitman W.B."/>
            <person name="Woyke T."/>
            <person name="Klenk H.P."/>
            <person name="Zhou Y."/>
            <person name="Lilburn T.G."/>
            <person name="Beck B.J."/>
            <person name="De Vos P."/>
            <person name="Vandamme P."/>
            <person name="Eisen J.A."/>
            <person name="Garrity G."/>
            <person name="Hugenholtz P."/>
            <person name="Kyrpides N.C."/>
        </authorList>
    </citation>
    <scope>NUCLEOTIDE SEQUENCE [LARGE SCALE GENOMIC DNA]</scope>
    <source>
        <strain evidence="2 3">RF6</strain>
    </source>
</reference>
<evidence type="ECO:0000313" key="3">
    <source>
        <dbReference type="Proteomes" id="UP000291832"/>
    </source>
</evidence>
<evidence type="ECO:0000256" key="1">
    <source>
        <dbReference type="SAM" id="SignalP"/>
    </source>
</evidence>
<dbReference type="EMBL" id="SHKI01000007">
    <property type="protein sequence ID" value="RZT61067.1"/>
    <property type="molecule type" value="Genomic_DNA"/>
</dbReference>